<protein>
    <submittedName>
        <fullName evidence="5">CHAT domain-containing protein</fullName>
    </submittedName>
</protein>
<sequence length="975" mass="109949">MKQLIILSLLTGFSLFTTTQAQFNLGKLKINDFVKQEHLDVANELFDTDSQVEKLRAEQLDKDTSFYNYIFSQGNRASFFANRDSQESLLYTLGADYDGKGEPIVPEIYEQIFELNRTAEFSIYINPEIATYNFMEALALFTNEASYAMISLDSVFDIRDLLDMDTVSLEEKYAIGKTMANIAIMIHAEGKYNLSEELINQTISYFQEEIGVNCIALASLYNNLAVIVQSQGKYTEAEEYFQKSEDLLLSKNKKNSLSHAIQTSNKALYYNEIGQDEEAEKLIATAMNMAGEELREKGRDNISFKINQGLIYYSAGKYEQAEQLFNEILELKQKRMARNQTDYANVENYLASVLLESGKTDHVQTLLDDALRIFAKKYNEEHPAYIKTKHNLGKYHLYRGQYTEAATVLNQVNEAYIRYFGIHHPDYLRSLEDLAVVAWKQGNYNLANERFKQVISTNLTQVEQNFAAMSEYEKGQYWSQIRPSILKFYNYASERAIEDPALLTEMYNIQLKTKGILFSASSKIRNEILNSNNESLKALYLEWQQSKEDLLLYYTYSKAQLDQLKINLDDAETKANQLEKALSKQSADFAAANKLPTTTLGEIKSALAPTDVAIETIGFPVYKNSFTTHKKYAFLIADPNTLHPALAILDNGAELDGKYAKGYQNMVRLKIDNPILYEQYWQPVDQKLGGVKNVHLSLDGVYFQVNISALKKPDNTYVADGMNFHLYASTRDLIAPKSNKATAKLADFFGYPDYGNEGLLAALPGTKAEIEAISQITQSNGYTVKSFMAKNATEDNFKKIASPSLLHVATHGFFLQESESTQEKVLGIEVSQAAANPLLRSGLMLANAEQAMGGYQSTNEVSTANNGILTAYEVLTLDLKNTDLVVLSACETGLGEIKSGEGVYGLQRAFQVAGAQSVVMSLWKVSDEATKSLMTYFYHEWMSGKSKSEAFIAAQKRLRKDFPEPYYWGAFVLMN</sequence>
<dbReference type="PANTHER" id="PTHR10098">
    <property type="entry name" value="RAPSYN-RELATED"/>
    <property type="match status" value="1"/>
</dbReference>
<evidence type="ECO:0000256" key="3">
    <source>
        <dbReference type="SAM" id="SignalP"/>
    </source>
</evidence>
<dbReference type="InterPro" id="IPR011990">
    <property type="entry name" value="TPR-like_helical_dom_sf"/>
</dbReference>
<keyword evidence="2" id="KW-0175">Coiled coil</keyword>
<accession>A0ABY6CWY4</accession>
<dbReference type="Gene3D" id="1.25.40.10">
    <property type="entry name" value="Tetratricopeptide repeat domain"/>
    <property type="match status" value="2"/>
</dbReference>
<proteinExistence type="predicted"/>
<evidence type="ECO:0000259" key="4">
    <source>
        <dbReference type="Pfam" id="PF12770"/>
    </source>
</evidence>
<feature type="chain" id="PRO_5045228974" evidence="3">
    <location>
        <begin position="22"/>
        <end position="975"/>
    </location>
</feature>
<dbReference type="Pfam" id="PF13424">
    <property type="entry name" value="TPR_12"/>
    <property type="match status" value="2"/>
</dbReference>
<name>A0ABY6CWY4_9BACT</name>
<reference evidence="5" key="1">
    <citation type="submission" date="2022-10" db="EMBL/GenBank/DDBJ databases">
        <title>Comparative genomics and taxonomic characterization of three novel marine species of genus Reichenbachiella exhibiting antioxidant and polysaccharide degradation activities.</title>
        <authorList>
            <person name="Muhammad N."/>
            <person name="Lee Y.-J."/>
            <person name="Ko J."/>
            <person name="Kim S.-G."/>
        </authorList>
    </citation>
    <scope>NUCLEOTIDE SEQUENCE</scope>
    <source>
        <strain evidence="5">Wsw4-B4</strain>
    </source>
</reference>
<keyword evidence="3" id="KW-0732">Signal</keyword>
<evidence type="ECO:0000313" key="5">
    <source>
        <dbReference type="EMBL" id="UXX78434.1"/>
    </source>
</evidence>
<keyword evidence="1" id="KW-0802">TPR repeat</keyword>
<dbReference type="PROSITE" id="PS50005">
    <property type="entry name" value="TPR"/>
    <property type="match status" value="1"/>
</dbReference>
<dbReference type="InterPro" id="IPR024983">
    <property type="entry name" value="CHAT_dom"/>
</dbReference>
<feature type="coiled-coil region" evidence="2">
    <location>
        <begin position="561"/>
        <end position="588"/>
    </location>
</feature>
<dbReference type="SMART" id="SM00028">
    <property type="entry name" value="TPR"/>
    <property type="match status" value="6"/>
</dbReference>
<dbReference type="Pfam" id="PF12770">
    <property type="entry name" value="CHAT"/>
    <property type="match status" value="1"/>
</dbReference>
<organism evidence="5 6">
    <name type="scientific">Reichenbachiella carrageenanivorans</name>
    <dbReference type="NCBI Taxonomy" id="2979869"/>
    <lineage>
        <taxon>Bacteria</taxon>
        <taxon>Pseudomonadati</taxon>
        <taxon>Bacteroidota</taxon>
        <taxon>Cytophagia</taxon>
        <taxon>Cytophagales</taxon>
        <taxon>Reichenbachiellaceae</taxon>
        <taxon>Reichenbachiella</taxon>
    </lineage>
</organism>
<dbReference type="Pfam" id="PF13181">
    <property type="entry name" value="TPR_8"/>
    <property type="match status" value="1"/>
</dbReference>
<dbReference type="InterPro" id="IPR019734">
    <property type="entry name" value="TPR_rpt"/>
</dbReference>
<feature type="repeat" description="TPR" evidence="1">
    <location>
        <begin position="302"/>
        <end position="335"/>
    </location>
</feature>
<dbReference type="SUPFAM" id="SSF48452">
    <property type="entry name" value="TPR-like"/>
    <property type="match status" value="2"/>
</dbReference>
<evidence type="ECO:0000256" key="2">
    <source>
        <dbReference type="SAM" id="Coils"/>
    </source>
</evidence>
<dbReference type="Proteomes" id="UP001062165">
    <property type="component" value="Chromosome"/>
</dbReference>
<evidence type="ECO:0000256" key="1">
    <source>
        <dbReference type="PROSITE-ProRule" id="PRU00339"/>
    </source>
</evidence>
<feature type="domain" description="CHAT" evidence="4">
    <location>
        <begin position="676"/>
        <end position="974"/>
    </location>
</feature>
<gene>
    <name evidence="5" type="ORF">N7E81_13815</name>
</gene>
<dbReference type="RefSeq" id="WP_263050179.1">
    <property type="nucleotide sequence ID" value="NZ_CP106735.1"/>
</dbReference>
<evidence type="ECO:0000313" key="6">
    <source>
        <dbReference type="Proteomes" id="UP001062165"/>
    </source>
</evidence>
<keyword evidence="6" id="KW-1185">Reference proteome</keyword>
<dbReference type="EMBL" id="CP106735">
    <property type="protein sequence ID" value="UXX78434.1"/>
    <property type="molecule type" value="Genomic_DNA"/>
</dbReference>
<feature type="signal peptide" evidence="3">
    <location>
        <begin position="1"/>
        <end position="21"/>
    </location>
</feature>